<gene>
    <name evidence="2" type="ORF">GCM10010469_51380</name>
</gene>
<feature type="compositionally biased region" description="Polar residues" evidence="1">
    <location>
        <begin position="1"/>
        <end position="11"/>
    </location>
</feature>
<dbReference type="EMBL" id="BAAAUW010000029">
    <property type="protein sequence ID" value="GAA3272859.1"/>
    <property type="molecule type" value="Genomic_DNA"/>
</dbReference>
<evidence type="ECO:0000256" key="1">
    <source>
        <dbReference type="SAM" id="MobiDB-lite"/>
    </source>
</evidence>
<reference evidence="3" key="1">
    <citation type="journal article" date="2019" name="Int. J. Syst. Evol. Microbiol.">
        <title>The Global Catalogue of Microorganisms (GCM) 10K type strain sequencing project: providing services to taxonomists for standard genome sequencing and annotation.</title>
        <authorList>
            <consortium name="The Broad Institute Genomics Platform"/>
            <consortium name="The Broad Institute Genome Sequencing Center for Infectious Disease"/>
            <person name="Wu L."/>
            <person name="Ma J."/>
        </authorList>
    </citation>
    <scope>NUCLEOTIDE SEQUENCE [LARGE SCALE GENOMIC DNA]</scope>
    <source>
        <strain evidence="3">JCM 9381</strain>
    </source>
</reference>
<evidence type="ECO:0000313" key="2">
    <source>
        <dbReference type="EMBL" id="GAA3272859.1"/>
    </source>
</evidence>
<keyword evidence="3" id="KW-1185">Reference proteome</keyword>
<sequence>MPGASTPSVERTGTEPGGGSTRVHGERRGPAAEHGGPVENSRRVSSGGRGSGVCTDGEAPSVRQTAWARKGPVFHEELPA</sequence>
<dbReference type="Proteomes" id="UP001500728">
    <property type="component" value="Unassembled WGS sequence"/>
</dbReference>
<accession>A0ABP6R2H4</accession>
<proteinExistence type="predicted"/>
<organism evidence="2 3">
    <name type="scientific">Streptomyces labedae</name>
    <dbReference type="NCBI Taxonomy" id="285569"/>
    <lineage>
        <taxon>Bacteria</taxon>
        <taxon>Bacillati</taxon>
        <taxon>Actinomycetota</taxon>
        <taxon>Actinomycetes</taxon>
        <taxon>Kitasatosporales</taxon>
        <taxon>Streptomycetaceae</taxon>
        <taxon>Streptomyces</taxon>
    </lineage>
</organism>
<evidence type="ECO:0000313" key="3">
    <source>
        <dbReference type="Proteomes" id="UP001500728"/>
    </source>
</evidence>
<feature type="region of interest" description="Disordered" evidence="1">
    <location>
        <begin position="1"/>
        <end position="80"/>
    </location>
</feature>
<comment type="caution">
    <text evidence="2">The sequence shown here is derived from an EMBL/GenBank/DDBJ whole genome shotgun (WGS) entry which is preliminary data.</text>
</comment>
<name>A0ABP6R2H4_9ACTN</name>
<protein>
    <submittedName>
        <fullName evidence="2">Uncharacterized protein</fullName>
    </submittedName>
</protein>